<dbReference type="OMA" id="KERPMVM"/>
<organism evidence="3 4">
    <name type="scientific">Phascolarctos cinereus</name>
    <name type="common">Koala</name>
    <dbReference type="NCBI Taxonomy" id="38626"/>
    <lineage>
        <taxon>Eukaryota</taxon>
        <taxon>Metazoa</taxon>
        <taxon>Chordata</taxon>
        <taxon>Craniata</taxon>
        <taxon>Vertebrata</taxon>
        <taxon>Euteleostomi</taxon>
        <taxon>Mammalia</taxon>
        <taxon>Metatheria</taxon>
        <taxon>Diprotodontia</taxon>
        <taxon>Phascolarctidae</taxon>
        <taxon>Phascolarctos</taxon>
    </lineage>
</organism>
<keyword evidence="3" id="KW-1185">Reference proteome</keyword>
<dbReference type="FunCoup" id="A0A6P5J0G8">
    <property type="interactions" value="1544"/>
</dbReference>
<proteinExistence type="predicted"/>
<dbReference type="PANTHER" id="PTHR15512">
    <property type="entry name" value="TERF1-INTERACTING NUCLEAR FACTOR 2"/>
    <property type="match status" value="1"/>
</dbReference>
<dbReference type="InterPro" id="IPR029400">
    <property type="entry name" value="TINF2_N"/>
</dbReference>
<dbReference type="KEGG" id="pcw:110195990"/>
<name>A0A6P5J0G8_PHACI</name>
<evidence type="ECO:0000313" key="3">
    <source>
        <dbReference type="Proteomes" id="UP000515140"/>
    </source>
</evidence>
<protein>
    <submittedName>
        <fullName evidence="4">TERF1-interacting nuclear factor 2 isoform X1</fullName>
    </submittedName>
</protein>
<feature type="region of interest" description="Disordered" evidence="1">
    <location>
        <begin position="316"/>
        <end position="362"/>
    </location>
</feature>
<evidence type="ECO:0000313" key="4">
    <source>
        <dbReference type="RefSeq" id="XP_020824711.1"/>
    </source>
</evidence>
<dbReference type="InterPro" id="IPR039098">
    <property type="entry name" value="TINF2"/>
</dbReference>
<gene>
    <name evidence="4" type="primary">TINF2</name>
</gene>
<accession>A0A6P5J0G8</accession>
<reference evidence="4" key="1">
    <citation type="submission" date="2025-08" db="UniProtKB">
        <authorList>
            <consortium name="RefSeq"/>
        </authorList>
    </citation>
    <scope>IDENTIFICATION</scope>
    <source>
        <tissue evidence="4">Spleen</tissue>
    </source>
</reference>
<dbReference type="GO" id="GO:1904356">
    <property type="term" value="P:regulation of telomere maintenance via telomere lengthening"/>
    <property type="evidence" value="ECO:0007669"/>
    <property type="project" value="TreeGrafter"/>
</dbReference>
<dbReference type="CDD" id="cd11741">
    <property type="entry name" value="TIN2_TBM"/>
    <property type="match status" value="1"/>
</dbReference>
<dbReference type="CDD" id="cd11657">
    <property type="entry name" value="TIN2_N"/>
    <property type="match status" value="1"/>
</dbReference>
<dbReference type="PANTHER" id="PTHR15512:SF0">
    <property type="entry name" value="TERF1-INTERACTING NUCLEAR FACTOR 2"/>
    <property type="match status" value="1"/>
</dbReference>
<sequence>MSSPSEAGAAAASLRLAAAAAWWVVRRRLSAHYPRVLQLLRALKAAAPGLVHPRHHARLCLGLRAKVVVEMILEGQPWSLVLDALNHHFPESGPLEFGSKGQTMRDLKIMEAHEAFCQRVKQLAEDPEDFAIQLQELEQEYGEPFLVALEKLLFEYLCQLEKTLPVLQLQELKEVLRGMQSETLVPFPLALTQYCMDMGWLLQESPLFTSVRGAETQEQSPLTSPQLEQVFQDPVPTTKPSTPFPQGQDLRKPPEALTGRDFNLAPLGRRQIQANCASTRGGHKKRPTVMLFPFRSMCLPVQDVIMDGNNKECGQPVADPAGTVATRSVPHGKHRNSARSLRGKAQEQGNWNSDEPSSEQKENCLDYSLEPLRLPLPAVGAREPVCSPSLCSPVVTIGDLVLDSDDEGNGQRGGKKFLESYQKTKFGTLIPTFCEYLSPVEQSSVLAQAPSCGQTGPIKTQWLRSL</sequence>
<dbReference type="Proteomes" id="UP000515140">
    <property type="component" value="Unplaced"/>
</dbReference>
<evidence type="ECO:0000256" key="1">
    <source>
        <dbReference type="SAM" id="MobiDB-lite"/>
    </source>
</evidence>
<dbReference type="GeneID" id="110195990"/>
<dbReference type="InParanoid" id="A0A6P5J0G8"/>
<dbReference type="AlphaFoldDB" id="A0A6P5J0G8"/>
<dbReference type="RefSeq" id="XP_020824711.1">
    <property type="nucleotide sequence ID" value="XM_020969052.1"/>
</dbReference>
<dbReference type="GO" id="GO:0070187">
    <property type="term" value="C:shelterin complex"/>
    <property type="evidence" value="ECO:0007669"/>
    <property type="project" value="InterPro"/>
</dbReference>
<dbReference type="CTD" id="26277"/>
<dbReference type="GO" id="GO:0042162">
    <property type="term" value="F:telomeric DNA binding"/>
    <property type="evidence" value="ECO:0007669"/>
    <property type="project" value="TreeGrafter"/>
</dbReference>
<feature type="domain" description="TERF1-interacting nuclear factor 2 N-terminal" evidence="2">
    <location>
        <begin position="22"/>
        <end position="171"/>
    </location>
</feature>
<dbReference type="Pfam" id="PF14973">
    <property type="entry name" value="TINF2_N"/>
    <property type="match status" value="1"/>
</dbReference>
<dbReference type="GO" id="GO:0016233">
    <property type="term" value="P:telomere capping"/>
    <property type="evidence" value="ECO:0007669"/>
    <property type="project" value="InterPro"/>
</dbReference>
<evidence type="ECO:0000259" key="2">
    <source>
        <dbReference type="Pfam" id="PF14973"/>
    </source>
</evidence>